<dbReference type="PANTHER" id="PTHR24300:SF356">
    <property type="entry name" value="CYTOCHROME P450 2E1"/>
    <property type="match status" value="1"/>
</dbReference>
<evidence type="ECO:0000256" key="5">
    <source>
        <dbReference type="ARBA" id="ARBA00012109"/>
    </source>
</evidence>
<dbReference type="InterPro" id="IPR017972">
    <property type="entry name" value="Cyt_P450_CS"/>
</dbReference>
<evidence type="ECO:0000313" key="15">
    <source>
        <dbReference type="EMBL" id="CAI7935238.1"/>
    </source>
</evidence>
<dbReference type="PRINTS" id="PR00463">
    <property type="entry name" value="EP450I"/>
</dbReference>
<gene>
    <name evidence="15" type="ORF">PODLI_1B034483</name>
</gene>
<keyword evidence="12" id="KW-0503">Monooxygenase</keyword>
<evidence type="ECO:0000256" key="8">
    <source>
        <dbReference type="ARBA" id="ARBA00022824"/>
    </source>
</evidence>
<dbReference type="InterPro" id="IPR002401">
    <property type="entry name" value="Cyt_P450_E_grp-I"/>
</dbReference>
<keyword evidence="6 14" id="KW-0349">Heme</keyword>
<dbReference type="Proteomes" id="UP001178461">
    <property type="component" value="Unassembled WGS sequence"/>
</dbReference>
<accession>A0AA35QQU1</accession>
<dbReference type="EMBL" id="CANTUW010000165">
    <property type="protein sequence ID" value="CAI7935237.1"/>
    <property type="molecule type" value="Genomic_DNA"/>
</dbReference>
<feature type="binding site" description="axial binding residue" evidence="14">
    <location>
        <position position="801"/>
    </location>
    <ligand>
        <name>heme</name>
        <dbReference type="ChEBI" id="CHEBI:30413"/>
    </ligand>
    <ligandPart>
        <name>Fe</name>
        <dbReference type="ChEBI" id="CHEBI:18248"/>
    </ligandPart>
</feature>
<evidence type="ECO:0000256" key="9">
    <source>
        <dbReference type="ARBA" id="ARBA00022848"/>
    </source>
</evidence>
<proteinExistence type="inferred from homology"/>
<dbReference type="Gene3D" id="1.10.630.10">
    <property type="entry name" value="Cytochrome P450"/>
    <property type="match status" value="2"/>
</dbReference>
<dbReference type="FunFam" id="1.10.630.10:FF:000001">
    <property type="entry name" value="Cytochrome P450, family 2"/>
    <property type="match status" value="2"/>
</dbReference>
<evidence type="ECO:0000256" key="3">
    <source>
        <dbReference type="ARBA" id="ARBA00004406"/>
    </source>
</evidence>
<protein>
    <recommendedName>
        <fullName evidence="5">unspecific monooxygenase</fullName>
        <ecNumber evidence="5">1.14.14.1</ecNumber>
    </recommendedName>
</protein>
<dbReference type="Pfam" id="PF00067">
    <property type="entry name" value="p450"/>
    <property type="match status" value="2"/>
</dbReference>
<comment type="caution">
    <text evidence="15">The sequence shown here is derived from an EMBL/GenBank/DDBJ whole genome shotgun (WGS) entry which is preliminary data.</text>
</comment>
<feature type="non-terminal residue" evidence="15">
    <location>
        <position position="856"/>
    </location>
</feature>
<dbReference type="EC" id="1.14.14.1" evidence="5"/>
<comment type="cofactor">
    <cofactor evidence="1 14">
        <name>heme</name>
        <dbReference type="ChEBI" id="CHEBI:30413"/>
    </cofactor>
</comment>
<dbReference type="GO" id="GO:0016712">
    <property type="term" value="F:oxidoreductase activity, acting on paired donors, with incorporation or reduction of molecular oxygen, reduced flavin or flavoprotein as one donor, and incorporation of one atom of oxygen"/>
    <property type="evidence" value="ECO:0007669"/>
    <property type="project" value="UniProtKB-EC"/>
</dbReference>
<evidence type="ECO:0000256" key="14">
    <source>
        <dbReference type="PIRSR" id="PIRSR602401-1"/>
    </source>
</evidence>
<keyword evidence="8" id="KW-0256">Endoplasmic reticulum</keyword>
<keyword evidence="11 14" id="KW-0408">Iron</keyword>
<dbReference type="AlphaFoldDB" id="A0AA35QQU1"/>
<keyword evidence="16" id="KW-1185">Reference proteome</keyword>
<evidence type="ECO:0000256" key="13">
    <source>
        <dbReference type="ARBA" id="ARBA00023136"/>
    </source>
</evidence>
<dbReference type="InterPro" id="IPR001128">
    <property type="entry name" value="Cyt_P450"/>
</dbReference>
<dbReference type="GO" id="GO:0020037">
    <property type="term" value="F:heme binding"/>
    <property type="evidence" value="ECO:0007669"/>
    <property type="project" value="InterPro"/>
</dbReference>
<keyword evidence="9" id="KW-0492">Microsome</keyword>
<organism evidence="15 16">
    <name type="scientific">Podarcis lilfordi</name>
    <name type="common">Lilford's wall lizard</name>
    <dbReference type="NCBI Taxonomy" id="74358"/>
    <lineage>
        <taxon>Eukaryota</taxon>
        <taxon>Metazoa</taxon>
        <taxon>Chordata</taxon>
        <taxon>Craniata</taxon>
        <taxon>Vertebrata</taxon>
        <taxon>Euteleostomi</taxon>
        <taxon>Lepidosauria</taxon>
        <taxon>Squamata</taxon>
        <taxon>Bifurcata</taxon>
        <taxon>Unidentata</taxon>
        <taxon>Episquamata</taxon>
        <taxon>Laterata</taxon>
        <taxon>Lacertibaenia</taxon>
        <taxon>Lacertidae</taxon>
        <taxon>Podarcis</taxon>
    </lineage>
</organism>
<dbReference type="SUPFAM" id="SSF48264">
    <property type="entry name" value="Cytochrome P450"/>
    <property type="match status" value="2"/>
</dbReference>
<dbReference type="GO" id="GO:0005789">
    <property type="term" value="C:endoplasmic reticulum membrane"/>
    <property type="evidence" value="ECO:0007669"/>
    <property type="project" value="UniProtKB-SubCell"/>
</dbReference>
<dbReference type="InterPro" id="IPR036396">
    <property type="entry name" value="Cyt_P450_sf"/>
</dbReference>
<keyword evidence="7 14" id="KW-0479">Metal-binding</keyword>
<dbReference type="PRINTS" id="PR00385">
    <property type="entry name" value="P450"/>
</dbReference>
<dbReference type="CDD" id="cd20665">
    <property type="entry name" value="CYP2C-like"/>
    <property type="match status" value="1"/>
</dbReference>
<evidence type="ECO:0000313" key="16">
    <source>
        <dbReference type="Proteomes" id="UP001178461"/>
    </source>
</evidence>
<evidence type="ECO:0000256" key="6">
    <source>
        <dbReference type="ARBA" id="ARBA00022617"/>
    </source>
</evidence>
<dbReference type="GO" id="GO:0008392">
    <property type="term" value="F:arachidonate epoxygenase activity"/>
    <property type="evidence" value="ECO:0007669"/>
    <property type="project" value="TreeGrafter"/>
</dbReference>
<evidence type="ECO:0000256" key="7">
    <source>
        <dbReference type="ARBA" id="ARBA00022723"/>
    </source>
</evidence>
<evidence type="ECO:0000256" key="4">
    <source>
        <dbReference type="ARBA" id="ARBA00010617"/>
    </source>
</evidence>
<evidence type="ECO:0000256" key="11">
    <source>
        <dbReference type="ARBA" id="ARBA00023004"/>
    </source>
</evidence>
<dbReference type="InterPro" id="IPR050182">
    <property type="entry name" value="Cytochrome_P450_fam2"/>
</dbReference>
<dbReference type="GO" id="GO:0006805">
    <property type="term" value="P:xenobiotic metabolic process"/>
    <property type="evidence" value="ECO:0007669"/>
    <property type="project" value="TreeGrafter"/>
</dbReference>
<name>A0AA35QQU1_9SAUR</name>
<sequence>RSSKCESYVSRIPWPGSCESINSPHQERGETQAPRDKLSSIHLLHAHFLFCFPGIIFSNGEVWKQLRRFALTTLRNFGMGKKSIEERIQEEAQFLLEKLQDTQGKPLDPTYLLSCALSNVICAIVFGKRYDYNDKKFLSMMSLMNENFQVLSSSWGQLYNLFPSLMKCIPGPHHKVLKNKLAAREFVLEEVEEHKATLDPSSPRDFIDCFLMKMDQEKGNSASHFTIENLAVSTIDLFVAGTETTSTTLRYGFMILLKYPEIQDKVHEEIDRVIGRSRSPCMADRGAMPYTDAVIHEIQRFISLIPLSVPHAVLKDTPFRQYVIPKGTTIYPILTSVLHDSKEFPNPKEFDPGHFLHKDGTFRKSDYFMPFSAVRSRTPENAKQLPPGPPPLPIVGNALQLKTNNLAQVLQEFSEKYGSVFTMYFGAERVVVLHGYDAVKEALIDRGDEFAARGRLPIADDVYKGLGIILSNGEVWKQLRHFALATMRNFGMGKKSIEERIQEEAQFLLEKFQDTQEKPLDPTYLLSCALSNVICAIIFGKRYDYNDKNFQSMMSLMNENFQVFSSPWGQLYNLFPSLMKCIPGPHHKVLKNNLALREFVLEEVEEHKATLDTNSPRDFIDCFLMKMDQIHFPLLTCSCRTGNSASNFTIENLAISTVDLFVAGTETTSTTLRYGFMILLKYPEIQEKVHEEIDRVIGRSRSPCMADRGEMPYTDAVIHEIQRFISLVPLSAPHAVLKDTPFRQYVIPKGTTIYPSLTSVLHDSKEFPNPKEFDPGHFLHKDGTFRKSDYFMPFSAGKRICAGEGLARMEIFLFLTTILQNFTLKSIIDPKDIDLTPVLSSIGNCPRPYQLCIVPR</sequence>
<evidence type="ECO:0000256" key="1">
    <source>
        <dbReference type="ARBA" id="ARBA00001971"/>
    </source>
</evidence>
<dbReference type="GO" id="GO:0005506">
    <property type="term" value="F:iron ion binding"/>
    <property type="evidence" value="ECO:0007669"/>
    <property type="project" value="InterPro"/>
</dbReference>
<dbReference type="GO" id="GO:0019373">
    <property type="term" value="P:epoxygenase P450 pathway"/>
    <property type="evidence" value="ECO:0007669"/>
    <property type="project" value="TreeGrafter"/>
</dbReference>
<evidence type="ECO:0000256" key="12">
    <source>
        <dbReference type="ARBA" id="ARBA00023033"/>
    </source>
</evidence>
<comment type="subcellular location">
    <subcellularLocation>
        <location evidence="3">Endoplasmic reticulum membrane</location>
        <topology evidence="3">Peripheral membrane protein</topology>
    </subcellularLocation>
    <subcellularLocation>
        <location evidence="2">Microsome membrane</location>
        <topology evidence="2">Peripheral membrane protein</topology>
    </subcellularLocation>
</comment>
<dbReference type="EMBL" id="CANTUW010000165">
    <property type="protein sequence ID" value="CAI7935238.1"/>
    <property type="molecule type" value="Genomic_DNA"/>
</dbReference>
<reference evidence="15" key="1">
    <citation type="submission" date="2022-12" db="EMBL/GenBank/DDBJ databases">
        <authorList>
            <person name="Alioto T."/>
            <person name="Alioto T."/>
            <person name="Gomez Garrido J."/>
        </authorList>
    </citation>
    <scope>NUCLEOTIDE SEQUENCE</scope>
</reference>
<dbReference type="PROSITE" id="PS00086">
    <property type="entry name" value="CYTOCHROME_P450"/>
    <property type="match status" value="1"/>
</dbReference>
<dbReference type="PANTHER" id="PTHR24300">
    <property type="entry name" value="CYTOCHROME P450 508A4-RELATED"/>
    <property type="match status" value="1"/>
</dbReference>
<comment type="similarity">
    <text evidence="4">Belongs to the cytochrome P450 family.</text>
</comment>
<evidence type="ECO:0000256" key="10">
    <source>
        <dbReference type="ARBA" id="ARBA00023002"/>
    </source>
</evidence>
<keyword evidence="13" id="KW-0472">Membrane</keyword>
<keyword evidence="10" id="KW-0560">Oxidoreductase</keyword>
<evidence type="ECO:0000256" key="2">
    <source>
        <dbReference type="ARBA" id="ARBA00004174"/>
    </source>
</evidence>